<evidence type="ECO:0000256" key="2">
    <source>
        <dbReference type="SAM" id="Phobius"/>
    </source>
</evidence>
<evidence type="ECO:0000313" key="5">
    <source>
        <dbReference type="EMBL" id="CUS10353.1"/>
    </source>
</evidence>
<feature type="domain" description="FAS1" evidence="4">
    <location>
        <begin position="19"/>
        <end position="164"/>
    </location>
</feature>
<dbReference type="EMBL" id="LN891049">
    <property type="protein sequence ID" value="CUS10353.1"/>
    <property type="molecule type" value="Genomic_DNA"/>
</dbReference>
<dbReference type="Proteomes" id="UP001412239">
    <property type="component" value="Unassembled WGS sequence"/>
</dbReference>
<dbReference type="AlphaFoldDB" id="A0A292PV38"/>
<protein>
    <recommendedName>
        <fullName evidence="4">FAS1 domain-containing protein</fullName>
    </recommendedName>
</protein>
<dbReference type="PANTHER" id="PTHR10900:SF77">
    <property type="entry name" value="FI19380P1"/>
    <property type="match status" value="1"/>
</dbReference>
<evidence type="ECO:0000313" key="6">
    <source>
        <dbReference type="Proteomes" id="UP001412239"/>
    </source>
</evidence>
<dbReference type="InterPro" id="IPR036378">
    <property type="entry name" value="FAS1_dom_sf"/>
</dbReference>
<dbReference type="PANTHER" id="PTHR10900">
    <property type="entry name" value="PERIOSTIN-RELATED"/>
    <property type="match status" value="1"/>
</dbReference>
<dbReference type="Gene3D" id="2.30.180.10">
    <property type="entry name" value="FAS1 domain"/>
    <property type="match status" value="2"/>
</dbReference>
<name>A0A292PV38_9PEZI</name>
<dbReference type="SUPFAM" id="SSF82153">
    <property type="entry name" value="FAS1 domain"/>
    <property type="match status" value="2"/>
</dbReference>
<dbReference type="SMART" id="SM00554">
    <property type="entry name" value="FAS1"/>
    <property type="match status" value="2"/>
</dbReference>
<keyword evidence="3" id="KW-0732">Signal</keyword>
<dbReference type="PROSITE" id="PS50213">
    <property type="entry name" value="FAS1"/>
    <property type="match status" value="2"/>
</dbReference>
<keyword evidence="2" id="KW-0812">Transmembrane</keyword>
<feature type="signal peptide" evidence="3">
    <location>
        <begin position="1"/>
        <end position="19"/>
    </location>
</feature>
<organism evidence="5 6">
    <name type="scientific">Tuber aestivum</name>
    <name type="common">summer truffle</name>
    <dbReference type="NCBI Taxonomy" id="59557"/>
    <lineage>
        <taxon>Eukaryota</taxon>
        <taxon>Fungi</taxon>
        <taxon>Dikarya</taxon>
        <taxon>Ascomycota</taxon>
        <taxon>Pezizomycotina</taxon>
        <taxon>Pezizomycetes</taxon>
        <taxon>Pezizales</taxon>
        <taxon>Tuberaceae</taxon>
        <taxon>Tuber</taxon>
    </lineage>
</organism>
<dbReference type="Pfam" id="PF02469">
    <property type="entry name" value="Fasciclin"/>
    <property type="match status" value="2"/>
</dbReference>
<dbReference type="InterPro" id="IPR000782">
    <property type="entry name" value="FAS1_domain"/>
</dbReference>
<keyword evidence="2" id="KW-0472">Membrane</keyword>
<dbReference type="FunFam" id="2.30.180.10:FF:000032">
    <property type="entry name" value="Fasciclin domain-containing protein, putative"/>
    <property type="match status" value="1"/>
</dbReference>
<proteinExistence type="predicted"/>
<reference evidence="5" key="1">
    <citation type="submission" date="2015-10" db="EMBL/GenBank/DDBJ databases">
        <authorList>
            <person name="Regsiter A."/>
            <person name="william w."/>
        </authorList>
    </citation>
    <scope>NUCLEOTIDE SEQUENCE</scope>
    <source>
        <strain evidence="5">Montdore</strain>
    </source>
</reference>
<feature type="region of interest" description="Disordered" evidence="1">
    <location>
        <begin position="297"/>
        <end position="351"/>
    </location>
</feature>
<keyword evidence="6" id="KW-1185">Reference proteome</keyword>
<feature type="chain" id="PRO_5012132257" description="FAS1 domain-containing protein" evidence="3">
    <location>
        <begin position="20"/>
        <end position="376"/>
    </location>
</feature>
<feature type="domain" description="FAS1" evidence="4">
    <location>
        <begin position="166"/>
        <end position="293"/>
    </location>
</feature>
<feature type="transmembrane region" description="Helical" evidence="2">
    <location>
        <begin position="351"/>
        <end position="375"/>
    </location>
</feature>
<evidence type="ECO:0000259" key="4">
    <source>
        <dbReference type="PROSITE" id="PS50213"/>
    </source>
</evidence>
<evidence type="ECO:0000256" key="1">
    <source>
        <dbReference type="SAM" id="MobiDB-lite"/>
    </source>
</evidence>
<feature type="compositionally biased region" description="Polar residues" evidence="1">
    <location>
        <begin position="305"/>
        <end position="343"/>
    </location>
</feature>
<dbReference type="InterPro" id="IPR050904">
    <property type="entry name" value="Adhesion/Biosynth-related"/>
</dbReference>
<dbReference type="GO" id="GO:0016236">
    <property type="term" value="P:macroautophagy"/>
    <property type="evidence" value="ECO:0007669"/>
    <property type="project" value="TreeGrafter"/>
</dbReference>
<sequence>MPCLTSLTLLFTLAAGCIAQSINELLSGVPELSNFTSLALTDPGFIATLSGASNITILAPNNQALKAVPAYITDHADHVRALLDYHVLNGTYRSGDFGDEPKFWPTLLTHPHFVNLTVGEKQVVKAARMGDHGTVYSGLDRPAMVSRADMNFNGGLVHIIDSALVLPANVSTTAISSNLTAVAGALVTSNLAHTVNALSGITIFAPSNGAFQAIGNLVGRLSPEELASILNYHVVPVRAFTVDLTNNQKLETAQGGEITVRTSNGDVYVNGAKVITTNIITNNGVIHIIDGVLNPNATDDEPDTGASTQAPAFPSATGSSDVPFTSGVPTPTASGIATSSPTSGTGGQPNAAASITGSAVIAVIGAVLALAASMVV</sequence>
<evidence type="ECO:0000256" key="3">
    <source>
        <dbReference type="SAM" id="SignalP"/>
    </source>
</evidence>
<gene>
    <name evidence="5" type="ORF">GSTUAT00005535001</name>
</gene>
<keyword evidence="2" id="KW-1133">Transmembrane helix</keyword>
<dbReference type="GO" id="GO:0000329">
    <property type="term" value="C:fungal-type vacuole membrane"/>
    <property type="evidence" value="ECO:0007669"/>
    <property type="project" value="TreeGrafter"/>
</dbReference>
<accession>A0A292PV38</accession>